<evidence type="ECO:0000256" key="1">
    <source>
        <dbReference type="SAM" id="SignalP"/>
    </source>
</evidence>
<dbReference type="InterPro" id="IPR029062">
    <property type="entry name" value="Class_I_gatase-like"/>
</dbReference>
<dbReference type="EMBL" id="MCFA01000049">
    <property type="protein sequence ID" value="ORY12631.1"/>
    <property type="molecule type" value="Genomic_DNA"/>
</dbReference>
<dbReference type="AlphaFoldDB" id="A0A1Y1ZQU9"/>
<dbReference type="PANTHER" id="PTHR43130">
    <property type="entry name" value="ARAC-FAMILY TRANSCRIPTIONAL REGULATOR"/>
    <property type="match status" value="1"/>
</dbReference>
<name>A0A1Y1ZQU9_9PLEO</name>
<keyword evidence="1" id="KW-0732">Signal</keyword>
<accession>A0A1Y1ZQU9</accession>
<keyword evidence="3" id="KW-1185">Reference proteome</keyword>
<proteinExistence type="predicted"/>
<sequence>MGIQSILKTFSATATLLLAHYGAFTCATKPQTYGIVLVRAFDTLDVYAPIEILQLVSSMHKIQISLIAETPEVTTEPMAAMMNPFNSTVWPRVPTTLTFATAPRDFDVLIIPGGPGVRSPYINSTLEWIKEVAARAGTVITIFHIYATTLRYA</sequence>
<evidence type="ECO:0000313" key="2">
    <source>
        <dbReference type="EMBL" id="ORY12631.1"/>
    </source>
</evidence>
<dbReference type="STRING" id="1231657.A0A1Y1ZQU9"/>
<feature type="signal peptide" evidence="1">
    <location>
        <begin position="1"/>
        <end position="27"/>
    </location>
</feature>
<organism evidence="2 3">
    <name type="scientific">Clohesyomyces aquaticus</name>
    <dbReference type="NCBI Taxonomy" id="1231657"/>
    <lineage>
        <taxon>Eukaryota</taxon>
        <taxon>Fungi</taxon>
        <taxon>Dikarya</taxon>
        <taxon>Ascomycota</taxon>
        <taxon>Pezizomycotina</taxon>
        <taxon>Dothideomycetes</taxon>
        <taxon>Pleosporomycetidae</taxon>
        <taxon>Pleosporales</taxon>
        <taxon>Lindgomycetaceae</taxon>
        <taxon>Clohesyomyces</taxon>
    </lineage>
</organism>
<dbReference type="PANTHER" id="PTHR43130:SF15">
    <property type="entry name" value="THIJ_PFPI FAMILY PROTEIN (AFU_ORTHOLOGUE AFUA_5G14240)"/>
    <property type="match status" value="1"/>
</dbReference>
<dbReference type="Gene3D" id="3.40.50.880">
    <property type="match status" value="1"/>
</dbReference>
<dbReference type="InterPro" id="IPR052158">
    <property type="entry name" value="INH-QAR"/>
</dbReference>
<gene>
    <name evidence="2" type="ORF">BCR34DRAFT_563416</name>
</gene>
<comment type="caution">
    <text evidence="2">The sequence shown here is derived from an EMBL/GenBank/DDBJ whole genome shotgun (WGS) entry which is preliminary data.</text>
</comment>
<dbReference type="SUPFAM" id="SSF52317">
    <property type="entry name" value="Class I glutamine amidotransferase-like"/>
    <property type="match status" value="1"/>
</dbReference>
<reference evidence="2 3" key="1">
    <citation type="submission" date="2016-07" db="EMBL/GenBank/DDBJ databases">
        <title>Pervasive Adenine N6-methylation of Active Genes in Fungi.</title>
        <authorList>
            <consortium name="DOE Joint Genome Institute"/>
            <person name="Mondo S.J."/>
            <person name="Dannebaum R.O."/>
            <person name="Kuo R.C."/>
            <person name="Labutti K."/>
            <person name="Haridas S."/>
            <person name="Kuo A."/>
            <person name="Salamov A."/>
            <person name="Ahrendt S.R."/>
            <person name="Lipzen A."/>
            <person name="Sullivan W."/>
            <person name="Andreopoulos W.B."/>
            <person name="Clum A."/>
            <person name="Lindquist E."/>
            <person name="Daum C."/>
            <person name="Ramamoorthy G.K."/>
            <person name="Gryganskyi A."/>
            <person name="Culley D."/>
            <person name="Magnuson J.K."/>
            <person name="James T.Y."/>
            <person name="O'Malley M.A."/>
            <person name="Stajich J.E."/>
            <person name="Spatafora J.W."/>
            <person name="Visel A."/>
            <person name="Grigoriev I.V."/>
        </authorList>
    </citation>
    <scope>NUCLEOTIDE SEQUENCE [LARGE SCALE GENOMIC DNA]</scope>
    <source>
        <strain evidence="2 3">CBS 115471</strain>
    </source>
</reference>
<evidence type="ECO:0008006" key="4">
    <source>
        <dbReference type="Google" id="ProtNLM"/>
    </source>
</evidence>
<evidence type="ECO:0000313" key="3">
    <source>
        <dbReference type="Proteomes" id="UP000193144"/>
    </source>
</evidence>
<dbReference type="OrthoDB" id="543156at2759"/>
<feature type="chain" id="PRO_5012237467" description="Class I glutamine amidotransferase-like protein" evidence="1">
    <location>
        <begin position="28"/>
        <end position="153"/>
    </location>
</feature>
<protein>
    <recommendedName>
        <fullName evidence="4">Class I glutamine amidotransferase-like protein</fullName>
    </recommendedName>
</protein>
<dbReference type="Proteomes" id="UP000193144">
    <property type="component" value="Unassembled WGS sequence"/>
</dbReference>